<dbReference type="InterPro" id="IPR010255">
    <property type="entry name" value="Haem_peroxidase_sf"/>
</dbReference>
<protein>
    <recommendedName>
        <fullName evidence="17">Plant heme peroxidase family profile domain-containing protein</fullName>
    </recommendedName>
</protein>
<keyword evidence="7 12" id="KW-0106">Calcium</keyword>
<dbReference type="GO" id="GO:0005576">
    <property type="term" value="C:extracellular region"/>
    <property type="evidence" value="ECO:0007669"/>
    <property type="project" value="UniProtKB-SubCell"/>
</dbReference>
<dbReference type="GO" id="GO:0140825">
    <property type="term" value="F:lactoperoxidase activity"/>
    <property type="evidence" value="ECO:0007669"/>
    <property type="project" value="UniProtKB-EC"/>
</dbReference>
<evidence type="ECO:0000256" key="1">
    <source>
        <dbReference type="ARBA" id="ARBA00000189"/>
    </source>
</evidence>
<evidence type="ECO:0000256" key="9">
    <source>
        <dbReference type="ARBA" id="ARBA00023004"/>
    </source>
</evidence>
<dbReference type="InterPro" id="IPR019794">
    <property type="entry name" value="Peroxidases_AS"/>
</dbReference>
<sequence>MRRRWRWGEDARALLLGFVRLFVPEEKENEAYEIGRSDGGLGLLLLVVVQVLAIILAASISDALELGYYASSCPDAEEIVRNTMERLHYNDNSLAPAMIRMLFHDCFVRGCDASVMIVPTRTRSSERVAIPNQTLRGFNAVDAVKRALEAACPRAVSCADALALMARDAVLLLGGVLGELGRARRCRGSSKEPLLWWSATVVALKEMGILLQPSYKRIPFFFFP</sequence>
<feature type="binding site" evidence="12">
    <location>
        <position position="108"/>
    </location>
    <ligand>
        <name>Ca(2+)</name>
        <dbReference type="ChEBI" id="CHEBI:29108"/>
        <label>1</label>
    </ligand>
</feature>
<dbReference type="EMBL" id="RWGY01000002">
    <property type="protein sequence ID" value="TVU48955.1"/>
    <property type="molecule type" value="Genomic_DNA"/>
</dbReference>
<gene>
    <name evidence="18" type="ORF">EJB05_00241</name>
</gene>
<dbReference type="Gramene" id="TVU48955">
    <property type="protein sequence ID" value="TVU48955"/>
    <property type="gene ID" value="EJB05_00241"/>
</dbReference>
<feature type="disulfide bond" evidence="14">
    <location>
        <begin position="73"/>
        <end position="152"/>
    </location>
</feature>
<keyword evidence="14" id="KW-1015">Disulfide bond</keyword>
<feature type="binding site" evidence="12">
    <location>
        <position position="112"/>
    </location>
    <ligand>
        <name>Ca(2+)</name>
        <dbReference type="ChEBI" id="CHEBI:29108"/>
        <label>1</label>
    </ligand>
</feature>
<feature type="binding site" evidence="12">
    <location>
        <position position="110"/>
    </location>
    <ligand>
        <name>Ca(2+)</name>
        <dbReference type="ChEBI" id="CHEBI:29108"/>
        <label>1</label>
    </ligand>
</feature>
<feature type="non-terminal residue" evidence="18">
    <location>
        <position position="1"/>
    </location>
</feature>
<keyword evidence="8" id="KW-0560">Oxidoreductase</keyword>
<dbReference type="AlphaFoldDB" id="A0A5J9WLV9"/>
<evidence type="ECO:0000313" key="18">
    <source>
        <dbReference type="EMBL" id="TVU48955.1"/>
    </source>
</evidence>
<feature type="binding site" evidence="12">
    <location>
        <position position="126"/>
    </location>
    <ligand>
        <name>Ca(2+)</name>
        <dbReference type="ChEBI" id="CHEBI:29108"/>
        <label>1</label>
    </ligand>
</feature>
<comment type="catalytic activity">
    <reaction evidence="1">
        <text>2 a phenolic donor + H2O2 = 2 a phenolic radical donor + 2 H2O</text>
        <dbReference type="Rhea" id="RHEA:56136"/>
        <dbReference type="ChEBI" id="CHEBI:15377"/>
        <dbReference type="ChEBI" id="CHEBI:16240"/>
        <dbReference type="ChEBI" id="CHEBI:139520"/>
        <dbReference type="ChEBI" id="CHEBI:139521"/>
        <dbReference type="EC" id="1.11.1.7"/>
    </reaction>
</comment>
<dbReference type="InterPro" id="IPR002016">
    <property type="entry name" value="Haem_peroxidase"/>
</dbReference>
<evidence type="ECO:0000256" key="3">
    <source>
        <dbReference type="ARBA" id="ARBA00004613"/>
    </source>
</evidence>
<keyword evidence="16" id="KW-1133">Transmembrane helix</keyword>
<dbReference type="Gene3D" id="1.10.520.10">
    <property type="match status" value="1"/>
</dbReference>
<dbReference type="InterPro" id="IPR000823">
    <property type="entry name" value="Peroxidase_pln"/>
</dbReference>
<dbReference type="PROSITE" id="PS00436">
    <property type="entry name" value="PEROXIDASE_2"/>
    <property type="match status" value="1"/>
</dbReference>
<keyword evidence="5" id="KW-0349">Heme</keyword>
<feature type="site" description="Transition state stabilizer" evidence="13">
    <location>
        <position position="100"/>
    </location>
</feature>
<evidence type="ECO:0000256" key="16">
    <source>
        <dbReference type="SAM" id="Phobius"/>
    </source>
</evidence>
<dbReference type="PRINTS" id="PR00458">
    <property type="entry name" value="PEROXIDASE"/>
</dbReference>
<keyword evidence="19" id="KW-1185">Reference proteome</keyword>
<evidence type="ECO:0000256" key="5">
    <source>
        <dbReference type="ARBA" id="ARBA00022617"/>
    </source>
</evidence>
<comment type="similarity">
    <text evidence="15">Belongs to the peroxidase family.</text>
</comment>
<evidence type="ECO:0000256" key="15">
    <source>
        <dbReference type="RuleBase" id="RU004241"/>
    </source>
</evidence>
<keyword evidence="16" id="KW-0472">Membrane</keyword>
<keyword evidence="16" id="KW-0812">Transmembrane</keyword>
<evidence type="ECO:0000259" key="17">
    <source>
        <dbReference type="PROSITE" id="PS50873"/>
    </source>
</evidence>
<accession>A0A5J9WLV9</accession>
<comment type="cofactor">
    <cofactor evidence="12">
        <name>Ca(2+)</name>
        <dbReference type="ChEBI" id="CHEBI:29108"/>
    </cofactor>
    <text evidence="12">Binds 2 calcium ions per subunit.</text>
</comment>
<comment type="subcellular location">
    <subcellularLocation>
        <location evidence="3">Secreted</location>
    </subcellularLocation>
</comment>
<keyword evidence="4" id="KW-0575">Peroxidase</keyword>
<dbReference type="GO" id="GO:0046872">
    <property type="term" value="F:metal ion binding"/>
    <property type="evidence" value="ECO:0007669"/>
    <property type="project" value="UniProtKB-KW"/>
</dbReference>
<feature type="binding site" evidence="12">
    <location>
        <position position="105"/>
    </location>
    <ligand>
        <name>Ca(2+)</name>
        <dbReference type="ChEBI" id="CHEBI:29108"/>
        <label>1</label>
    </ligand>
</feature>
<reference evidence="18 19" key="1">
    <citation type="journal article" date="2019" name="Sci. Rep.">
        <title>A high-quality genome of Eragrostis curvula grass provides insights into Poaceae evolution and supports new strategies to enhance forage quality.</title>
        <authorList>
            <person name="Carballo J."/>
            <person name="Santos B.A.C.M."/>
            <person name="Zappacosta D."/>
            <person name="Garbus I."/>
            <person name="Selva J.P."/>
            <person name="Gallo C.A."/>
            <person name="Diaz A."/>
            <person name="Albertini E."/>
            <person name="Caccamo M."/>
            <person name="Echenique V."/>
        </authorList>
    </citation>
    <scope>NUCLEOTIDE SEQUENCE [LARGE SCALE GENOMIC DNA]</scope>
    <source>
        <strain evidence="19">cv. Victoria</strain>
        <tissue evidence="18">Leaf</tissue>
    </source>
</reference>
<organism evidence="18 19">
    <name type="scientific">Eragrostis curvula</name>
    <name type="common">weeping love grass</name>
    <dbReference type="NCBI Taxonomy" id="38414"/>
    <lineage>
        <taxon>Eukaryota</taxon>
        <taxon>Viridiplantae</taxon>
        <taxon>Streptophyta</taxon>
        <taxon>Embryophyta</taxon>
        <taxon>Tracheophyta</taxon>
        <taxon>Spermatophyta</taxon>
        <taxon>Magnoliopsida</taxon>
        <taxon>Liliopsida</taxon>
        <taxon>Poales</taxon>
        <taxon>Poaceae</taxon>
        <taxon>PACMAD clade</taxon>
        <taxon>Chloridoideae</taxon>
        <taxon>Eragrostideae</taxon>
        <taxon>Eragrostidinae</taxon>
        <taxon>Eragrostis</taxon>
    </lineage>
</organism>
<evidence type="ECO:0000256" key="12">
    <source>
        <dbReference type="PIRSR" id="PIRSR600823-3"/>
    </source>
</evidence>
<keyword evidence="9" id="KW-0408">Iron</keyword>
<comment type="caution">
    <text evidence="18">The sequence shown here is derived from an EMBL/GenBank/DDBJ whole genome shotgun (WGS) entry which is preliminary data.</text>
</comment>
<dbReference type="PROSITE" id="PS50873">
    <property type="entry name" value="PEROXIDASE_4"/>
    <property type="match status" value="1"/>
</dbReference>
<dbReference type="OrthoDB" id="2113341at2759"/>
<evidence type="ECO:0000256" key="2">
    <source>
        <dbReference type="ARBA" id="ARBA00001970"/>
    </source>
</evidence>
<evidence type="ECO:0000256" key="14">
    <source>
        <dbReference type="PIRSR" id="PIRSR600823-5"/>
    </source>
</evidence>
<proteinExistence type="inferred from homology"/>
<keyword evidence="6 12" id="KW-0479">Metal-binding</keyword>
<dbReference type="Proteomes" id="UP000324897">
    <property type="component" value="Chromosome 6"/>
</dbReference>
<feature type="domain" description="Plant heme peroxidase family profile" evidence="17">
    <location>
        <begin position="63"/>
        <end position="185"/>
    </location>
</feature>
<keyword evidence="10" id="KW-0376">Hydrogen peroxide</keyword>
<evidence type="ECO:0000256" key="7">
    <source>
        <dbReference type="ARBA" id="ARBA00022837"/>
    </source>
</evidence>
<dbReference type="GO" id="GO:0042744">
    <property type="term" value="P:hydrogen peroxide catabolic process"/>
    <property type="evidence" value="ECO:0007669"/>
    <property type="project" value="UniProtKB-KW"/>
</dbReference>
<dbReference type="SUPFAM" id="SSF48113">
    <property type="entry name" value="Heme-dependent peroxidases"/>
    <property type="match status" value="1"/>
</dbReference>
<evidence type="ECO:0000256" key="8">
    <source>
        <dbReference type="ARBA" id="ARBA00023002"/>
    </source>
</evidence>
<feature type="active site" description="Proton acceptor" evidence="11">
    <location>
        <position position="104"/>
    </location>
</feature>
<comment type="cofactor">
    <cofactor evidence="2">
        <name>heme b</name>
        <dbReference type="ChEBI" id="CHEBI:60344"/>
    </cofactor>
</comment>
<dbReference type="PANTHER" id="PTHR31235">
    <property type="entry name" value="PEROXIDASE 25-RELATED"/>
    <property type="match status" value="1"/>
</dbReference>
<evidence type="ECO:0000256" key="4">
    <source>
        <dbReference type="ARBA" id="ARBA00022559"/>
    </source>
</evidence>
<evidence type="ECO:0000313" key="19">
    <source>
        <dbReference type="Proteomes" id="UP000324897"/>
    </source>
</evidence>
<dbReference type="GO" id="GO:0006979">
    <property type="term" value="P:response to oxidative stress"/>
    <property type="evidence" value="ECO:0007669"/>
    <property type="project" value="InterPro"/>
</dbReference>
<feature type="disulfide bond" evidence="14">
    <location>
        <begin position="106"/>
        <end position="111"/>
    </location>
</feature>
<feature type="transmembrane region" description="Helical" evidence="16">
    <location>
        <begin position="41"/>
        <end position="60"/>
    </location>
</feature>
<evidence type="ECO:0000256" key="10">
    <source>
        <dbReference type="ARBA" id="ARBA00023324"/>
    </source>
</evidence>
<dbReference type="PRINTS" id="PR00461">
    <property type="entry name" value="PLPEROXIDASE"/>
</dbReference>
<dbReference type="Pfam" id="PF00141">
    <property type="entry name" value="peroxidase"/>
    <property type="match status" value="1"/>
</dbReference>
<evidence type="ECO:0000256" key="13">
    <source>
        <dbReference type="PIRSR" id="PIRSR600823-4"/>
    </source>
</evidence>
<evidence type="ECO:0000256" key="11">
    <source>
        <dbReference type="PIRSR" id="PIRSR600823-1"/>
    </source>
</evidence>
<feature type="binding site" evidence="12">
    <location>
        <position position="114"/>
    </location>
    <ligand>
        <name>Ca(2+)</name>
        <dbReference type="ChEBI" id="CHEBI:29108"/>
        <label>1</label>
    </ligand>
</feature>
<name>A0A5J9WLV9_9POAL</name>
<evidence type="ECO:0000256" key="6">
    <source>
        <dbReference type="ARBA" id="ARBA00022723"/>
    </source>
</evidence>
<dbReference type="GO" id="GO:0020037">
    <property type="term" value="F:heme binding"/>
    <property type="evidence" value="ECO:0007669"/>
    <property type="project" value="InterPro"/>
</dbReference>